<dbReference type="RefSeq" id="WP_340275208.1">
    <property type="nucleotide sequence ID" value="NZ_JBAKIA010000009.1"/>
</dbReference>
<keyword evidence="8" id="KW-0963">Cytoplasm</keyword>
<evidence type="ECO:0000256" key="5">
    <source>
        <dbReference type="ARBA" id="ARBA00022741"/>
    </source>
</evidence>
<dbReference type="PANTHER" id="PTHR21299">
    <property type="entry name" value="CYTIDYLATE KINASE/PANTOATE-BETA-ALANINE LIGASE"/>
    <property type="match status" value="1"/>
</dbReference>
<comment type="subcellular location">
    <subcellularLocation>
        <location evidence="8">Cytoplasm</location>
    </subcellularLocation>
</comment>
<dbReference type="InterPro" id="IPR003721">
    <property type="entry name" value="Pantoate_ligase"/>
</dbReference>
<keyword evidence="10" id="KW-1185">Reference proteome</keyword>
<dbReference type="NCBIfam" id="TIGR00125">
    <property type="entry name" value="cyt_tran_rel"/>
    <property type="match status" value="1"/>
</dbReference>
<dbReference type="EMBL" id="JBAKIA010000009">
    <property type="protein sequence ID" value="MEJ8475240.1"/>
    <property type="molecule type" value="Genomic_DNA"/>
</dbReference>
<comment type="similarity">
    <text evidence="2 8">Belongs to the pantothenate synthetase family.</text>
</comment>
<feature type="binding site" evidence="8">
    <location>
        <begin position="184"/>
        <end position="187"/>
    </location>
    <ligand>
        <name>ATP</name>
        <dbReference type="ChEBI" id="CHEBI:30616"/>
    </ligand>
</feature>
<comment type="function">
    <text evidence="8">Catalyzes the condensation of pantoate with beta-alanine in an ATP-dependent reaction via a pantoyl-adenylate intermediate.</text>
</comment>
<proteinExistence type="inferred from homology"/>
<keyword evidence="3 8" id="KW-0436">Ligase</keyword>
<dbReference type="PANTHER" id="PTHR21299:SF1">
    <property type="entry name" value="PANTOATE--BETA-ALANINE LIGASE"/>
    <property type="match status" value="1"/>
</dbReference>
<dbReference type="Gene3D" id="3.30.1300.10">
    <property type="entry name" value="Pantoate-beta-alanine ligase, C-terminal domain"/>
    <property type="match status" value="1"/>
</dbReference>
<dbReference type="Pfam" id="PF02569">
    <property type="entry name" value="Pantoate_ligase"/>
    <property type="match status" value="1"/>
</dbReference>
<keyword evidence="4 8" id="KW-0566">Pantothenate biosynthesis</keyword>
<accession>A0ABU8TM45</accession>
<feature type="binding site" evidence="8">
    <location>
        <position position="176"/>
    </location>
    <ligand>
        <name>ATP</name>
        <dbReference type="ChEBI" id="CHEBI:30616"/>
    </ligand>
</feature>
<dbReference type="Gene3D" id="3.40.50.620">
    <property type="entry name" value="HUPs"/>
    <property type="match status" value="1"/>
</dbReference>
<dbReference type="HAMAP" id="MF_00158">
    <property type="entry name" value="PanC"/>
    <property type="match status" value="1"/>
</dbReference>
<comment type="pathway">
    <text evidence="1 8">Cofactor biosynthesis; (R)-pantothenate biosynthesis; (R)-pantothenate from (R)-pantoate and beta-alanine: step 1/1.</text>
</comment>
<evidence type="ECO:0000256" key="3">
    <source>
        <dbReference type="ARBA" id="ARBA00022598"/>
    </source>
</evidence>
<dbReference type="Proteomes" id="UP001385499">
    <property type="component" value="Unassembled WGS sequence"/>
</dbReference>
<feature type="binding site" evidence="8">
    <location>
        <position position="153"/>
    </location>
    <ligand>
        <name>(R)-pantoate</name>
        <dbReference type="ChEBI" id="CHEBI:15980"/>
    </ligand>
</feature>
<dbReference type="NCBIfam" id="TIGR00018">
    <property type="entry name" value="panC"/>
    <property type="match status" value="1"/>
</dbReference>
<dbReference type="InterPro" id="IPR014729">
    <property type="entry name" value="Rossmann-like_a/b/a_fold"/>
</dbReference>
<reference evidence="9 10" key="1">
    <citation type="submission" date="2024-02" db="EMBL/GenBank/DDBJ databases">
        <title>Roseibium algae sp. nov., isolated from marine alga (Grateloupia sp.), showing potential in myo-inositol conversion.</title>
        <authorList>
            <person name="Wang Y."/>
        </authorList>
    </citation>
    <scope>NUCLEOTIDE SEQUENCE [LARGE SCALE GENOMIC DNA]</scope>
    <source>
        <strain evidence="9 10">H3510</strain>
    </source>
</reference>
<evidence type="ECO:0000256" key="1">
    <source>
        <dbReference type="ARBA" id="ARBA00004990"/>
    </source>
</evidence>
<feature type="binding site" evidence="8">
    <location>
        <begin position="30"/>
        <end position="37"/>
    </location>
    <ligand>
        <name>ATP</name>
        <dbReference type="ChEBI" id="CHEBI:30616"/>
    </ligand>
</feature>
<sequence length="286" mass="31032">MQICPTKQDVRIFVAATRRGGMTVGLVPTMGYLHEGHLSLVREAARHSDKVIVSIFVNPTQFGANEDLASYPRDPDRDLALLEETNVAAVFMPSVEEMYGDGGDTYVEVPSLSGILQGALRPDHFRGVSTVVTKLFNIVQPDLAVFGEKDYQQLALIRQMVRDLDMSLKIIGHPTVREADGLAMSSRNVRLTAADRAQAIALSRALSAAEDCAKTAPMISDLDNLVRGQLAEASNGKVESVDFRDALTLAPLEGRLVRPAVVLLAVRFGKVLLIDQRVIAPDVLSA</sequence>
<dbReference type="InterPro" id="IPR042176">
    <property type="entry name" value="Pantoate_ligase_C"/>
</dbReference>
<dbReference type="EC" id="6.3.2.1" evidence="8"/>
<feature type="binding site" evidence="8">
    <location>
        <position position="61"/>
    </location>
    <ligand>
        <name>beta-alanine</name>
        <dbReference type="ChEBI" id="CHEBI:57966"/>
    </ligand>
</feature>
<dbReference type="GO" id="GO:0004592">
    <property type="term" value="F:pantoate-beta-alanine ligase activity"/>
    <property type="evidence" value="ECO:0007669"/>
    <property type="project" value="UniProtKB-EC"/>
</dbReference>
<evidence type="ECO:0000313" key="9">
    <source>
        <dbReference type="EMBL" id="MEJ8475240.1"/>
    </source>
</evidence>
<evidence type="ECO:0000256" key="6">
    <source>
        <dbReference type="ARBA" id="ARBA00022840"/>
    </source>
</evidence>
<name>A0ABU8TM45_9HYPH</name>
<gene>
    <name evidence="8 9" type="primary">panC</name>
    <name evidence="9" type="ORF">V6575_14190</name>
</gene>
<protein>
    <recommendedName>
        <fullName evidence="8">Pantothenate synthetase</fullName>
        <shortName evidence="8">PS</shortName>
        <ecNumber evidence="8">6.3.2.1</ecNumber>
    </recommendedName>
    <alternativeName>
        <fullName evidence="8">Pantoate--beta-alanine ligase</fullName>
    </alternativeName>
    <alternativeName>
        <fullName evidence="8">Pantoate-activating enzyme</fullName>
    </alternativeName>
</protein>
<keyword evidence="6 8" id="KW-0067">ATP-binding</keyword>
<evidence type="ECO:0000256" key="2">
    <source>
        <dbReference type="ARBA" id="ARBA00009256"/>
    </source>
</evidence>
<feature type="binding site" evidence="8">
    <location>
        <position position="61"/>
    </location>
    <ligand>
        <name>(R)-pantoate</name>
        <dbReference type="ChEBI" id="CHEBI:15980"/>
    </ligand>
</feature>
<comment type="caution">
    <text evidence="9">The sequence shown here is derived from an EMBL/GenBank/DDBJ whole genome shotgun (WGS) entry which is preliminary data.</text>
</comment>
<dbReference type="InterPro" id="IPR004821">
    <property type="entry name" value="Cyt_trans-like"/>
</dbReference>
<comment type="miscellaneous">
    <text evidence="8">The reaction proceeds by a bi uni uni bi ping pong mechanism.</text>
</comment>
<evidence type="ECO:0000256" key="7">
    <source>
        <dbReference type="ARBA" id="ARBA00048258"/>
    </source>
</evidence>
<feature type="active site" description="Proton donor" evidence="8">
    <location>
        <position position="37"/>
    </location>
</feature>
<evidence type="ECO:0000313" key="10">
    <source>
        <dbReference type="Proteomes" id="UP001385499"/>
    </source>
</evidence>
<keyword evidence="5 8" id="KW-0547">Nucleotide-binding</keyword>
<evidence type="ECO:0000256" key="8">
    <source>
        <dbReference type="HAMAP-Rule" id="MF_00158"/>
    </source>
</evidence>
<dbReference type="CDD" id="cd00560">
    <property type="entry name" value="PanC"/>
    <property type="match status" value="1"/>
</dbReference>
<comment type="catalytic activity">
    <reaction evidence="7 8">
        <text>(R)-pantoate + beta-alanine + ATP = (R)-pantothenate + AMP + diphosphate + H(+)</text>
        <dbReference type="Rhea" id="RHEA:10912"/>
        <dbReference type="ChEBI" id="CHEBI:15378"/>
        <dbReference type="ChEBI" id="CHEBI:15980"/>
        <dbReference type="ChEBI" id="CHEBI:29032"/>
        <dbReference type="ChEBI" id="CHEBI:30616"/>
        <dbReference type="ChEBI" id="CHEBI:33019"/>
        <dbReference type="ChEBI" id="CHEBI:57966"/>
        <dbReference type="ChEBI" id="CHEBI:456215"/>
        <dbReference type="EC" id="6.3.2.1"/>
    </reaction>
</comment>
<organism evidence="9 10">
    <name type="scientific">Roseibium algae</name>
    <dbReference type="NCBI Taxonomy" id="3123038"/>
    <lineage>
        <taxon>Bacteria</taxon>
        <taxon>Pseudomonadati</taxon>
        <taxon>Pseudomonadota</taxon>
        <taxon>Alphaproteobacteria</taxon>
        <taxon>Hyphomicrobiales</taxon>
        <taxon>Stappiaceae</taxon>
        <taxon>Roseibium</taxon>
    </lineage>
</organism>
<comment type="subunit">
    <text evidence="8">Homodimer.</text>
</comment>
<feature type="binding site" evidence="8">
    <location>
        <begin position="147"/>
        <end position="150"/>
    </location>
    <ligand>
        <name>ATP</name>
        <dbReference type="ChEBI" id="CHEBI:30616"/>
    </ligand>
</feature>
<dbReference type="SUPFAM" id="SSF52374">
    <property type="entry name" value="Nucleotidylyl transferase"/>
    <property type="match status" value="1"/>
</dbReference>
<evidence type="ECO:0000256" key="4">
    <source>
        <dbReference type="ARBA" id="ARBA00022655"/>
    </source>
</evidence>